<accession>A0A143YZ33</accession>
<keyword evidence="8" id="KW-1185">Reference proteome</keyword>
<evidence type="ECO:0000313" key="7">
    <source>
        <dbReference type="EMBL" id="CZR01281.1"/>
    </source>
</evidence>
<reference evidence="7 8" key="1">
    <citation type="submission" date="2016-02" db="EMBL/GenBank/DDBJ databases">
        <authorList>
            <person name="Wen L."/>
            <person name="He K."/>
            <person name="Yang H."/>
        </authorList>
    </citation>
    <scope>NUCLEOTIDE SEQUENCE [LARGE SCALE GENOMIC DNA]</scope>
    <source>
        <strain evidence="7">Trichococcus palustris</strain>
    </source>
</reference>
<keyword evidence="5" id="KW-0813">Transport</keyword>
<protein>
    <recommendedName>
        <fullName evidence="5">Transport permease protein</fullName>
    </recommendedName>
</protein>
<dbReference type="Pfam" id="PF01061">
    <property type="entry name" value="ABC2_membrane"/>
    <property type="match status" value="1"/>
</dbReference>
<feature type="transmembrane region" description="Helical" evidence="5">
    <location>
        <begin position="236"/>
        <end position="257"/>
    </location>
</feature>
<feature type="transmembrane region" description="Helical" evidence="5">
    <location>
        <begin position="20"/>
        <end position="40"/>
    </location>
</feature>
<dbReference type="AlphaFoldDB" id="A0A143YZ33"/>
<dbReference type="PANTHER" id="PTHR43229:SF3">
    <property type="entry name" value="ABC-TYPE MULTIDRUG TRANSPORT SYSTEM, PERMEASE COMPONENT"/>
    <property type="match status" value="1"/>
</dbReference>
<evidence type="ECO:0000313" key="8">
    <source>
        <dbReference type="Proteomes" id="UP000242754"/>
    </source>
</evidence>
<dbReference type="InterPro" id="IPR000412">
    <property type="entry name" value="ABC_2_transport"/>
</dbReference>
<dbReference type="InterPro" id="IPR013525">
    <property type="entry name" value="ABC2_TM"/>
</dbReference>
<keyword evidence="5" id="KW-1003">Cell membrane</keyword>
<dbReference type="EMBL" id="FJNE01000010">
    <property type="protein sequence ID" value="CZR01281.1"/>
    <property type="molecule type" value="Genomic_DNA"/>
</dbReference>
<comment type="similarity">
    <text evidence="5">Belongs to the ABC-2 integral membrane protein family.</text>
</comment>
<feature type="transmembrane region" description="Helical" evidence="5">
    <location>
        <begin position="52"/>
        <end position="73"/>
    </location>
</feature>
<organism evidence="7 8">
    <name type="scientific">Trichococcus palustris</name>
    <dbReference type="NCBI Taxonomy" id="140314"/>
    <lineage>
        <taxon>Bacteria</taxon>
        <taxon>Bacillati</taxon>
        <taxon>Bacillota</taxon>
        <taxon>Bacilli</taxon>
        <taxon>Lactobacillales</taxon>
        <taxon>Carnobacteriaceae</taxon>
        <taxon>Trichococcus</taxon>
    </lineage>
</organism>
<dbReference type="GO" id="GO:0140359">
    <property type="term" value="F:ABC-type transporter activity"/>
    <property type="evidence" value="ECO:0007669"/>
    <property type="project" value="InterPro"/>
</dbReference>
<dbReference type="STRING" id="140314.SAMN04488076_11722"/>
<dbReference type="GO" id="GO:0043190">
    <property type="term" value="C:ATP-binding cassette (ABC) transporter complex"/>
    <property type="evidence" value="ECO:0007669"/>
    <property type="project" value="InterPro"/>
</dbReference>
<name>A0A143YZ33_9LACT</name>
<evidence type="ECO:0000256" key="1">
    <source>
        <dbReference type="ARBA" id="ARBA00004141"/>
    </source>
</evidence>
<dbReference type="RefSeq" id="WP_087034132.1">
    <property type="nucleotide sequence ID" value="NZ_FJNE01000010.1"/>
</dbReference>
<feature type="transmembrane region" description="Helical" evidence="5">
    <location>
        <begin position="131"/>
        <end position="155"/>
    </location>
</feature>
<comment type="subcellular location">
    <subcellularLocation>
        <location evidence="5">Cell membrane</location>
        <topology evidence="5">Multi-pass membrane protein</topology>
    </subcellularLocation>
    <subcellularLocation>
        <location evidence="1">Membrane</location>
        <topology evidence="1">Multi-pass membrane protein</topology>
    </subcellularLocation>
</comment>
<gene>
    <name evidence="7" type="ORF">Tpal_2628</name>
</gene>
<dbReference type="PANTHER" id="PTHR43229">
    <property type="entry name" value="NODULATION PROTEIN J"/>
    <property type="match status" value="1"/>
</dbReference>
<dbReference type="PROSITE" id="PS51012">
    <property type="entry name" value="ABC_TM2"/>
    <property type="match status" value="1"/>
</dbReference>
<dbReference type="PIRSF" id="PIRSF006648">
    <property type="entry name" value="DrrB"/>
    <property type="match status" value="1"/>
</dbReference>
<keyword evidence="2 5" id="KW-0812">Transmembrane</keyword>
<dbReference type="InterPro" id="IPR047817">
    <property type="entry name" value="ABC2_TM_bact-type"/>
</dbReference>
<dbReference type="PRINTS" id="PR00164">
    <property type="entry name" value="ABC2TRNSPORT"/>
</dbReference>
<feature type="domain" description="ABC transmembrane type-2" evidence="6">
    <location>
        <begin position="16"/>
        <end position="260"/>
    </location>
</feature>
<keyword evidence="3 5" id="KW-1133">Transmembrane helix</keyword>
<evidence type="ECO:0000256" key="3">
    <source>
        <dbReference type="ARBA" id="ARBA00022989"/>
    </source>
</evidence>
<sequence>MRAIWALCLRNLRNFMRDRLRLLITILTPFGFIYVLTSLFQTQLQGNPIGHVIAGVTIATVFQTSLNIAATTIEDIGSGFMKEILVSPISRFQVAFGQMLAGATIATMQGFLIFAIGMFTGLGFQKPHTLLLVFLSMFLVGLVYSALGLLVATLVRDAQTYQIVEQAVVLPLVFLSGAYVPVNLFPTFLVYLSFANPMTYTTMFFRAIVLENNGTDAEMVKNGLAFSINGFIFKPWMSGLVVFGCGILFLILATVTFQRADFTHTRKRKRKKMEVSE</sequence>
<dbReference type="InterPro" id="IPR051784">
    <property type="entry name" value="Nod_factor_ABC_transporter"/>
</dbReference>
<evidence type="ECO:0000256" key="2">
    <source>
        <dbReference type="ARBA" id="ARBA00022692"/>
    </source>
</evidence>
<feature type="transmembrane region" description="Helical" evidence="5">
    <location>
        <begin position="94"/>
        <end position="119"/>
    </location>
</feature>
<dbReference type="OrthoDB" id="9788252at2"/>
<feature type="transmembrane region" description="Helical" evidence="5">
    <location>
        <begin position="167"/>
        <end position="194"/>
    </location>
</feature>
<dbReference type="Proteomes" id="UP000242754">
    <property type="component" value="Unassembled WGS sequence"/>
</dbReference>
<evidence type="ECO:0000259" key="6">
    <source>
        <dbReference type="PROSITE" id="PS51012"/>
    </source>
</evidence>
<keyword evidence="4 5" id="KW-0472">Membrane</keyword>
<proteinExistence type="inferred from homology"/>
<evidence type="ECO:0000256" key="5">
    <source>
        <dbReference type="RuleBase" id="RU361157"/>
    </source>
</evidence>
<evidence type="ECO:0000256" key="4">
    <source>
        <dbReference type="ARBA" id="ARBA00023136"/>
    </source>
</evidence>